<name>A0A839TZD1_9BACL</name>
<proteinExistence type="predicted"/>
<evidence type="ECO:0000313" key="1">
    <source>
        <dbReference type="EMBL" id="MBB3130900.1"/>
    </source>
</evidence>
<evidence type="ECO:0000313" key="2">
    <source>
        <dbReference type="Proteomes" id="UP000517523"/>
    </source>
</evidence>
<protein>
    <recommendedName>
        <fullName evidence="3">Flagellar protein FliT</fullName>
    </recommendedName>
</protein>
<organism evidence="1 2">
    <name type="scientific">Paenibacillus rhizosphaerae</name>
    <dbReference type="NCBI Taxonomy" id="297318"/>
    <lineage>
        <taxon>Bacteria</taxon>
        <taxon>Bacillati</taxon>
        <taxon>Bacillota</taxon>
        <taxon>Bacilli</taxon>
        <taxon>Bacillales</taxon>
        <taxon>Paenibacillaceae</taxon>
        <taxon>Paenibacillus</taxon>
    </lineage>
</organism>
<gene>
    <name evidence="1" type="ORF">FHS19_005619</name>
</gene>
<reference evidence="1 2" key="1">
    <citation type="submission" date="2020-08" db="EMBL/GenBank/DDBJ databases">
        <title>Genomic Encyclopedia of Type Strains, Phase III (KMG-III): the genomes of soil and plant-associated and newly described type strains.</title>
        <authorList>
            <person name="Whitman W."/>
        </authorList>
    </citation>
    <scope>NUCLEOTIDE SEQUENCE [LARGE SCALE GENOMIC DNA]</scope>
    <source>
        <strain evidence="1 2">CECT 5831</strain>
    </source>
</reference>
<sequence>MDKLISLLEALTESVVGRLQDMTSEEIEFFVEERQQLIHEINYLKKENPFSQTQVTRLKNILLADSIILGRMEFLKSEAANWLQNRGQAKMQRNAYEAVYSPDSIIMDRRK</sequence>
<comment type="caution">
    <text evidence="1">The sequence shown here is derived from an EMBL/GenBank/DDBJ whole genome shotgun (WGS) entry which is preliminary data.</text>
</comment>
<dbReference type="EMBL" id="JACHXJ010000005">
    <property type="protein sequence ID" value="MBB3130900.1"/>
    <property type="molecule type" value="Genomic_DNA"/>
</dbReference>
<dbReference type="Proteomes" id="UP000517523">
    <property type="component" value="Unassembled WGS sequence"/>
</dbReference>
<dbReference type="AlphaFoldDB" id="A0A839TZD1"/>
<accession>A0A839TZD1</accession>
<evidence type="ECO:0008006" key="3">
    <source>
        <dbReference type="Google" id="ProtNLM"/>
    </source>
</evidence>